<comment type="caution">
    <text evidence="6">The sequence shown here is derived from an EMBL/GenBank/DDBJ whole genome shotgun (WGS) entry which is preliminary data.</text>
</comment>
<organism evidence="6 7">
    <name type="scientific">Eruca vesicaria subsp. sativa</name>
    <name type="common">Garden rocket</name>
    <name type="synonym">Eruca sativa</name>
    <dbReference type="NCBI Taxonomy" id="29727"/>
    <lineage>
        <taxon>Eukaryota</taxon>
        <taxon>Viridiplantae</taxon>
        <taxon>Streptophyta</taxon>
        <taxon>Embryophyta</taxon>
        <taxon>Tracheophyta</taxon>
        <taxon>Spermatophyta</taxon>
        <taxon>Magnoliopsida</taxon>
        <taxon>eudicotyledons</taxon>
        <taxon>Gunneridae</taxon>
        <taxon>Pentapetalae</taxon>
        <taxon>rosids</taxon>
        <taxon>malvids</taxon>
        <taxon>Brassicales</taxon>
        <taxon>Brassicaceae</taxon>
        <taxon>Brassiceae</taxon>
        <taxon>Eruca</taxon>
    </lineage>
</organism>
<dbReference type="GO" id="GO:0003677">
    <property type="term" value="F:DNA binding"/>
    <property type="evidence" value="ECO:0007669"/>
    <property type="project" value="UniProtKB-KW"/>
</dbReference>
<gene>
    <name evidence="6" type="ORF">ERUC_LOCUS33323</name>
</gene>
<reference evidence="6 7" key="1">
    <citation type="submission" date="2022-03" db="EMBL/GenBank/DDBJ databases">
        <authorList>
            <person name="Macdonald S."/>
            <person name="Ahmed S."/>
            <person name="Newling K."/>
        </authorList>
    </citation>
    <scope>NUCLEOTIDE SEQUENCE [LARGE SCALE GENOMIC DNA]</scope>
</reference>
<dbReference type="SUPFAM" id="SSF46785">
    <property type="entry name" value="Winged helix' DNA-binding domain"/>
    <property type="match status" value="1"/>
</dbReference>
<feature type="domain" description="H15" evidence="5">
    <location>
        <begin position="1"/>
        <end position="68"/>
    </location>
</feature>
<proteinExistence type="predicted"/>
<dbReference type="InterPro" id="IPR036388">
    <property type="entry name" value="WH-like_DNA-bd_sf"/>
</dbReference>
<dbReference type="PANTHER" id="PTHR11467">
    <property type="entry name" value="HISTONE H1"/>
    <property type="match status" value="1"/>
</dbReference>
<dbReference type="InterPro" id="IPR005818">
    <property type="entry name" value="Histone_H1/H5_H15"/>
</dbReference>
<accession>A0ABC8LBH0</accession>
<sequence>MIFTPISALNKPDGSSKQAISRYIERSYTGIPPAHGALLTHHLKTLKNNGILVMSKNQRTTNYYQIFLHHLLRSVVVVVLQKEKPTWEHNELPVSRPEKQLQLHAQLQPLIRRPRSRSRKDGALPTLRAYVSGGVDVPKQRGRPPSRRAAGRERKPAVVSAPA</sequence>
<dbReference type="Proteomes" id="UP001642260">
    <property type="component" value="Unassembled WGS sequence"/>
</dbReference>
<dbReference type="PROSITE" id="PS51504">
    <property type="entry name" value="H15"/>
    <property type="match status" value="1"/>
</dbReference>
<dbReference type="GO" id="GO:0005634">
    <property type="term" value="C:nucleus"/>
    <property type="evidence" value="ECO:0007669"/>
    <property type="project" value="UniProtKB-SubCell"/>
</dbReference>
<dbReference type="PANTHER" id="PTHR11467:SF29">
    <property type="entry name" value="OS03G0711600 PROTEIN"/>
    <property type="match status" value="1"/>
</dbReference>
<dbReference type="Pfam" id="PF00538">
    <property type="entry name" value="Linker_histone"/>
    <property type="match status" value="1"/>
</dbReference>
<protein>
    <recommendedName>
        <fullName evidence="5">H15 domain-containing protein</fullName>
    </recommendedName>
</protein>
<comment type="subcellular location">
    <subcellularLocation>
        <location evidence="1">Nucleus</location>
    </subcellularLocation>
</comment>
<evidence type="ECO:0000256" key="4">
    <source>
        <dbReference type="SAM" id="MobiDB-lite"/>
    </source>
</evidence>
<dbReference type="AlphaFoldDB" id="A0ABC8LBH0"/>
<keyword evidence="7" id="KW-1185">Reference proteome</keyword>
<evidence type="ECO:0000256" key="3">
    <source>
        <dbReference type="ARBA" id="ARBA00023242"/>
    </source>
</evidence>
<evidence type="ECO:0000313" key="7">
    <source>
        <dbReference type="Proteomes" id="UP001642260"/>
    </source>
</evidence>
<dbReference type="InterPro" id="IPR036390">
    <property type="entry name" value="WH_DNA-bd_sf"/>
</dbReference>
<evidence type="ECO:0000256" key="1">
    <source>
        <dbReference type="ARBA" id="ARBA00004123"/>
    </source>
</evidence>
<evidence type="ECO:0000259" key="5">
    <source>
        <dbReference type="PROSITE" id="PS51504"/>
    </source>
</evidence>
<dbReference type="EMBL" id="CAKOAT010497376">
    <property type="protein sequence ID" value="CAH8380840.1"/>
    <property type="molecule type" value="Genomic_DNA"/>
</dbReference>
<keyword evidence="3" id="KW-0539">Nucleus</keyword>
<keyword evidence="2" id="KW-0238">DNA-binding</keyword>
<dbReference type="SMART" id="SM00526">
    <property type="entry name" value="H15"/>
    <property type="match status" value="1"/>
</dbReference>
<feature type="region of interest" description="Disordered" evidence="4">
    <location>
        <begin position="112"/>
        <end position="163"/>
    </location>
</feature>
<name>A0ABC8LBH0_ERUVS</name>
<evidence type="ECO:0000256" key="2">
    <source>
        <dbReference type="ARBA" id="ARBA00023125"/>
    </source>
</evidence>
<evidence type="ECO:0000313" key="6">
    <source>
        <dbReference type="EMBL" id="CAH8380840.1"/>
    </source>
</evidence>
<dbReference type="Gene3D" id="1.10.10.10">
    <property type="entry name" value="Winged helix-like DNA-binding domain superfamily/Winged helix DNA-binding domain"/>
    <property type="match status" value="1"/>
</dbReference>